<proteinExistence type="predicted"/>
<keyword evidence="2" id="KW-1185">Reference proteome</keyword>
<evidence type="ECO:0000313" key="1">
    <source>
        <dbReference type="EMBL" id="GFO26654.1"/>
    </source>
</evidence>
<name>A0AAV4C7H5_9GAST</name>
<reference evidence="1 2" key="1">
    <citation type="journal article" date="2021" name="Elife">
        <title>Chloroplast acquisition without the gene transfer in kleptoplastic sea slugs, Plakobranchus ocellatus.</title>
        <authorList>
            <person name="Maeda T."/>
            <person name="Takahashi S."/>
            <person name="Yoshida T."/>
            <person name="Shimamura S."/>
            <person name="Takaki Y."/>
            <person name="Nagai Y."/>
            <person name="Toyoda A."/>
            <person name="Suzuki Y."/>
            <person name="Arimoto A."/>
            <person name="Ishii H."/>
            <person name="Satoh N."/>
            <person name="Nishiyama T."/>
            <person name="Hasebe M."/>
            <person name="Maruyama T."/>
            <person name="Minagawa J."/>
            <person name="Obokata J."/>
            <person name="Shigenobu S."/>
        </authorList>
    </citation>
    <scope>NUCLEOTIDE SEQUENCE [LARGE SCALE GENOMIC DNA]</scope>
</reference>
<accession>A0AAV4C7H5</accession>
<dbReference type="Proteomes" id="UP000735302">
    <property type="component" value="Unassembled WGS sequence"/>
</dbReference>
<gene>
    <name evidence="1" type="ORF">PoB_005315900</name>
</gene>
<protein>
    <submittedName>
        <fullName evidence="1">Uncharacterized protein</fullName>
    </submittedName>
</protein>
<dbReference type="AlphaFoldDB" id="A0AAV4C7H5"/>
<sequence>MRSLSTFCSPLPAAQSGVSPRKNEARVAVDALVVNFQLHQSRDPREGRRDITEYFSTNLPLALWLFSSSLWELLQLRCVHSFMLSSHCLISHNVSCCMVLAMLCDHVMCPYLFSLYLLLKWGCRWLSG</sequence>
<evidence type="ECO:0000313" key="2">
    <source>
        <dbReference type="Proteomes" id="UP000735302"/>
    </source>
</evidence>
<dbReference type="EMBL" id="BLXT01005852">
    <property type="protein sequence ID" value="GFO26654.1"/>
    <property type="molecule type" value="Genomic_DNA"/>
</dbReference>
<organism evidence="1 2">
    <name type="scientific">Plakobranchus ocellatus</name>
    <dbReference type="NCBI Taxonomy" id="259542"/>
    <lineage>
        <taxon>Eukaryota</taxon>
        <taxon>Metazoa</taxon>
        <taxon>Spiralia</taxon>
        <taxon>Lophotrochozoa</taxon>
        <taxon>Mollusca</taxon>
        <taxon>Gastropoda</taxon>
        <taxon>Heterobranchia</taxon>
        <taxon>Euthyneura</taxon>
        <taxon>Panpulmonata</taxon>
        <taxon>Sacoglossa</taxon>
        <taxon>Placobranchoidea</taxon>
        <taxon>Plakobranchidae</taxon>
        <taxon>Plakobranchus</taxon>
    </lineage>
</organism>
<comment type="caution">
    <text evidence="1">The sequence shown here is derived from an EMBL/GenBank/DDBJ whole genome shotgun (WGS) entry which is preliminary data.</text>
</comment>